<dbReference type="OrthoDB" id="4664297at2759"/>
<evidence type="ECO:0000313" key="1">
    <source>
        <dbReference type="EMBL" id="CEJ57941.1"/>
    </source>
</evidence>
<accession>A0A0F7TQ78</accession>
<keyword evidence="2" id="KW-1185">Reference proteome</keyword>
<sequence length="188" mass="20425">MPIRLLNTTSENNYFRKSITPHSFVLLDEMQPNLGLQVTLASQLPILQEQSSFTVPVKVSIYNTGSDPVTFLKWGTPFDANAAVSGVFEVCDTADGTVLPLDVLKMSRKLPASAEDLIEVAGGQVLDNMVELPGIHFQEGHDYSIVTKGIWHALWKEPLAGVTESQLADLSGADRGEFQSNVALVKIG</sequence>
<gene>
    <name evidence="1" type="ORF">PMG11_06616</name>
</gene>
<organism evidence="1 2">
    <name type="scientific">Penicillium brasilianum</name>
    <dbReference type="NCBI Taxonomy" id="104259"/>
    <lineage>
        <taxon>Eukaryota</taxon>
        <taxon>Fungi</taxon>
        <taxon>Dikarya</taxon>
        <taxon>Ascomycota</taxon>
        <taxon>Pezizomycotina</taxon>
        <taxon>Eurotiomycetes</taxon>
        <taxon>Eurotiomycetidae</taxon>
        <taxon>Eurotiales</taxon>
        <taxon>Aspergillaceae</taxon>
        <taxon>Penicillium</taxon>
    </lineage>
</organism>
<dbReference type="Gene3D" id="2.60.40.2970">
    <property type="match status" value="1"/>
</dbReference>
<reference evidence="2" key="1">
    <citation type="journal article" date="2015" name="Genome Announc.">
        <title>Draft genome sequence of the fungus Penicillium brasilianum MG11.</title>
        <authorList>
            <person name="Horn F."/>
            <person name="Linde J."/>
            <person name="Mattern D.J."/>
            <person name="Walther G."/>
            <person name="Guthke R."/>
            <person name="Brakhage A.A."/>
            <person name="Valiante V."/>
        </authorList>
    </citation>
    <scope>NUCLEOTIDE SEQUENCE [LARGE SCALE GENOMIC DNA]</scope>
    <source>
        <strain evidence="2">MG11</strain>
    </source>
</reference>
<protein>
    <submittedName>
        <fullName evidence="1">Uncharacterized protein</fullName>
    </submittedName>
</protein>
<dbReference type="AlphaFoldDB" id="A0A0F7TQ78"/>
<evidence type="ECO:0000313" key="2">
    <source>
        <dbReference type="Proteomes" id="UP000042958"/>
    </source>
</evidence>
<dbReference type="EMBL" id="CDHK01000006">
    <property type="protein sequence ID" value="CEJ57941.1"/>
    <property type="molecule type" value="Genomic_DNA"/>
</dbReference>
<proteinExistence type="predicted"/>
<name>A0A0F7TQ78_PENBI</name>
<dbReference type="Proteomes" id="UP000042958">
    <property type="component" value="Unassembled WGS sequence"/>
</dbReference>